<proteinExistence type="predicted"/>
<feature type="region of interest" description="Disordered" evidence="1">
    <location>
        <begin position="1"/>
        <end position="25"/>
    </location>
</feature>
<name>A0A195FRN8_9HYME</name>
<keyword evidence="3" id="KW-1185">Reference proteome</keyword>
<evidence type="ECO:0000313" key="2">
    <source>
        <dbReference type="EMBL" id="KYN42952.1"/>
    </source>
</evidence>
<feature type="compositionally biased region" description="Basic residues" evidence="1">
    <location>
        <begin position="10"/>
        <end position="20"/>
    </location>
</feature>
<gene>
    <name evidence="2" type="ORF">ALC56_02756</name>
</gene>
<organism evidence="2 3">
    <name type="scientific">Trachymyrmex septentrionalis</name>
    <dbReference type="NCBI Taxonomy" id="34720"/>
    <lineage>
        <taxon>Eukaryota</taxon>
        <taxon>Metazoa</taxon>
        <taxon>Ecdysozoa</taxon>
        <taxon>Arthropoda</taxon>
        <taxon>Hexapoda</taxon>
        <taxon>Insecta</taxon>
        <taxon>Pterygota</taxon>
        <taxon>Neoptera</taxon>
        <taxon>Endopterygota</taxon>
        <taxon>Hymenoptera</taxon>
        <taxon>Apocrita</taxon>
        <taxon>Aculeata</taxon>
        <taxon>Formicoidea</taxon>
        <taxon>Formicidae</taxon>
        <taxon>Myrmicinae</taxon>
        <taxon>Trachymyrmex</taxon>
    </lineage>
</organism>
<evidence type="ECO:0000313" key="3">
    <source>
        <dbReference type="Proteomes" id="UP000078541"/>
    </source>
</evidence>
<dbReference type="Proteomes" id="UP000078541">
    <property type="component" value="Unassembled WGS sequence"/>
</dbReference>
<feature type="region of interest" description="Disordered" evidence="1">
    <location>
        <begin position="41"/>
        <end position="80"/>
    </location>
</feature>
<reference evidence="2 3" key="1">
    <citation type="submission" date="2016-03" db="EMBL/GenBank/DDBJ databases">
        <title>Trachymyrmex septentrionalis WGS genome.</title>
        <authorList>
            <person name="Nygaard S."/>
            <person name="Hu H."/>
            <person name="Boomsma J."/>
            <person name="Zhang G."/>
        </authorList>
    </citation>
    <scope>NUCLEOTIDE SEQUENCE [LARGE SCALE GENOMIC DNA]</scope>
    <source>
        <strain evidence="2">Tsep2-gDNA-1</strain>
        <tissue evidence="2">Whole body</tissue>
    </source>
</reference>
<protein>
    <submittedName>
        <fullName evidence="2">Uncharacterized protein</fullName>
    </submittedName>
</protein>
<dbReference type="AlphaFoldDB" id="A0A195FRN8"/>
<sequence length="80" mass="9028">MPRASPVGKREKKKSPAARGRKNEFVRIPCPHVRFREIRPRASVRRSARSKIASAIASRKRGGHRAEAEGKRGKKNKEIS</sequence>
<feature type="compositionally biased region" description="Basic and acidic residues" evidence="1">
    <location>
        <begin position="64"/>
        <end position="80"/>
    </location>
</feature>
<dbReference type="EMBL" id="KQ981305">
    <property type="protein sequence ID" value="KYN42952.1"/>
    <property type="molecule type" value="Genomic_DNA"/>
</dbReference>
<accession>A0A195FRN8</accession>
<evidence type="ECO:0000256" key="1">
    <source>
        <dbReference type="SAM" id="MobiDB-lite"/>
    </source>
</evidence>